<reference evidence="3" key="1">
    <citation type="journal article" date="2017" name="Nat. Commun.">
        <title>The asparagus genome sheds light on the origin and evolution of a young Y chromosome.</title>
        <authorList>
            <person name="Harkess A."/>
            <person name="Zhou J."/>
            <person name="Xu C."/>
            <person name="Bowers J.E."/>
            <person name="Van der Hulst R."/>
            <person name="Ayyampalayam S."/>
            <person name="Mercati F."/>
            <person name="Riccardi P."/>
            <person name="McKain M.R."/>
            <person name="Kakrana A."/>
            <person name="Tang H."/>
            <person name="Ray J."/>
            <person name="Groenendijk J."/>
            <person name="Arikit S."/>
            <person name="Mathioni S.M."/>
            <person name="Nakano M."/>
            <person name="Shan H."/>
            <person name="Telgmann-Rauber A."/>
            <person name="Kanno A."/>
            <person name="Yue Z."/>
            <person name="Chen H."/>
            <person name="Li W."/>
            <person name="Chen Y."/>
            <person name="Xu X."/>
            <person name="Zhang Y."/>
            <person name="Luo S."/>
            <person name="Chen H."/>
            <person name="Gao J."/>
            <person name="Mao Z."/>
            <person name="Pires J.C."/>
            <person name="Luo M."/>
            <person name="Kudrna D."/>
            <person name="Wing R.A."/>
            <person name="Meyers B.C."/>
            <person name="Yi K."/>
            <person name="Kong H."/>
            <person name="Lavrijsen P."/>
            <person name="Sunseri F."/>
            <person name="Falavigna A."/>
            <person name="Ye Y."/>
            <person name="Leebens-Mack J.H."/>
            <person name="Chen G."/>
        </authorList>
    </citation>
    <scope>NUCLEOTIDE SEQUENCE [LARGE SCALE GENOMIC DNA]</scope>
    <source>
        <strain evidence="3">cv. DH0086</strain>
    </source>
</reference>
<protein>
    <submittedName>
        <fullName evidence="2">Uncharacterized protein</fullName>
    </submittedName>
</protein>
<dbReference type="EMBL" id="CM007382">
    <property type="protein sequence ID" value="ONK78698.1"/>
    <property type="molecule type" value="Genomic_DNA"/>
</dbReference>
<proteinExistence type="predicted"/>
<feature type="compositionally biased region" description="Pro residues" evidence="1">
    <location>
        <begin position="16"/>
        <end position="37"/>
    </location>
</feature>
<dbReference type="Proteomes" id="UP000243459">
    <property type="component" value="Chromosome 2"/>
</dbReference>
<feature type="region of interest" description="Disordered" evidence="1">
    <location>
        <begin position="139"/>
        <end position="168"/>
    </location>
</feature>
<evidence type="ECO:0000313" key="2">
    <source>
        <dbReference type="EMBL" id="ONK78698.1"/>
    </source>
</evidence>
<dbReference type="AlphaFoldDB" id="A0A5P1FKA0"/>
<gene>
    <name evidence="2" type="ORF">A4U43_C02F21500</name>
</gene>
<organism evidence="2 3">
    <name type="scientific">Asparagus officinalis</name>
    <name type="common">Garden asparagus</name>
    <dbReference type="NCBI Taxonomy" id="4686"/>
    <lineage>
        <taxon>Eukaryota</taxon>
        <taxon>Viridiplantae</taxon>
        <taxon>Streptophyta</taxon>
        <taxon>Embryophyta</taxon>
        <taxon>Tracheophyta</taxon>
        <taxon>Spermatophyta</taxon>
        <taxon>Magnoliopsida</taxon>
        <taxon>Liliopsida</taxon>
        <taxon>Asparagales</taxon>
        <taxon>Asparagaceae</taxon>
        <taxon>Asparagoideae</taxon>
        <taxon>Asparagus</taxon>
    </lineage>
</organism>
<dbReference type="Gramene" id="ONK78698">
    <property type="protein sequence ID" value="ONK78698"/>
    <property type="gene ID" value="A4U43_C02F21500"/>
</dbReference>
<feature type="region of interest" description="Disordered" evidence="1">
    <location>
        <begin position="1"/>
        <end position="70"/>
    </location>
</feature>
<accession>A0A5P1FKA0</accession>
<evidence type="ECO:0000313" key="3">
    <source>
        <dbReference type="Proteomes" id="UP000243459"/>
    </source>
</evidence>
<evidence type="ECO:0000256" key="1">
    <source>
        <dbReference type="SAM" id="MobiDB-lite"/>
    </source>
</evidence>
<keyword evidence="3" id="KW-1185">Reference proteome</keyword>
<sequence length="168" mass="18105">MSAIRSRQYRSRVPLAPRPSPPAPRTPPPHASPPPPRPARRPRAGSHVRRRAAAGCIASTRRAPRSRSGTACRFRVLTLHLGGRGDVKAAVALPFVRGVQAGKPGELTQVTAVADSREGREAIETAEVRVSSATRTRLQASGWNAAGGGAERRRRLATATETERWEED</sequence>
<feature type="compositionally biased region" description="Basic residues" evidence="1">
    <location>
        <begin position="38"/>
        <end position="52"/>
    </location>
</feature>
<name>A0A5P1FKA0_ASPOF</name>